<dbReference type="Proteomes" id="UP001140091">
    <property type="component" value="Unassembled WGS sequence"/>
</dbReference>
<evidence type="ECO:0008006" key="3">
    <source>
        <dbReference type="Google" id="ProtNLM"/>
    </source>
</evidence>
<keyword evidence="2" id="KW-1185">Reference proteome</keyword>
<dbReference type="AlphaFoldDB" id="A0A9W8MKE4"/>
<dbReference type="OrthoDB" id="2523927at2759"/>
<sequence length="428" mass="48104">MPCTLRILFRRWTNQIIPALGEPGSSLPSCHESEAARQLTEGFTISVHHWNYRGPPDSFLDLEWDESLAPTSPFGPLNQKNPCPLTETTIIERIVMPVLMTMKDKFEEIFEITVNGNMLFYRDTKGPSKTAPDITAHKARMEAGGWVRYGPHQAFLEGKGPLSASSPRLNAGLDSFLNKCLDDLEDYDEGSRKLLGQSTLQPHGNDISHAYSSKSLASTLKPIISTVQQSLLSLSFTLLGPIRTFKFLKSFSTSPLQVSSIITLNDWTRFVHANLPPDSVLARDSAVVYIYRRWGFVVKYALDQTSFDAELRAIQGLSLCDRFPSLIAHGSTNTMLRTSSSPFMVITYHGEPVQNFDQATVSNTLYYDVIKPMHEGGWHHHDLKPDNVLLDDAGKLSLIDFNLAVPRDECARLMCPDRAFLRRWRIDT</sequence>
<dbReference type="EMBL" id="JANBPK010000699">
    <property type="protein sequence ID" value="KAJ2935210.1"/>
    <property type="molecule type" value="Genomic_DNA"/>
</dbReference>
<protein>
    <recommendedName>
        <fullName evidence="3">Protein kinase domain-containing protein</fullName>
    </recommendedName>
</protein>
<organism evidence="1 2">
    <name type="scientific">Candolleomyces eurysporus</name>
    <dbReference type="NCBI Taxonomy" id="2828524"/>
    <lineage>
        <taxon>Eukaryota</taxon>
        <taxon>Fungi</taxon>
        <taxon>Dikarya</taxon>
        <taxon>Basidiomycota</taxon>
        <taxon>Agaricomycotina</taxon>
        <taxon>Agaricomycetes</taxon>
        <taxon>Agaricomycetidae</taxon>
        <taxon>Agaricales</taxon>
        <taxon>Agaricineae</taxon>
        <taxon>Psathyrellaceae</taxon>
        <taxon>Candolleomyces</taxon>
    </lineage>
</organism>
<name>A0A9W8MKE4_9AGAR</name>
<reference evidence="1" key="1">
    <citation type="submission" date="2022-06" db="EMBL/GenBank/DDBJ databases">
        <title>Genome Sequence of Candolleomyces eurysporus.</title>
        <authorList>
            <person name="Buettner E."/>
        </authorList>
    </citation>
    <scope>NUCLEOTIDE SEQUENCE</scope>
    <source>
        <strain evidence="1">VTCC 930004</strain>
    </source>
</reference>
<accession>A0A9W8MKE4</accession>
<evidence type="ECO:0000313" key="1">
    <source>
        <dbReference type="EMBL" id="KAJ2935210.1"/>
    </source>
</evidence>
<gene>
    <name evidence="1" type="ORF">H1R20_g1884</name>
</gene>
<comment type="caution">
    <text evidence="1">The sequence shown here is derived from an EMBL/GenBank/DDBJ whole genome shotgun (WGS) entry which is preliminary data.</text>
</comment>
<dbReference type="SUPFAM" id="SSF56112">
    <property type="entry name" value="Protein kinase-like (PK-like)"/>
    <property type="match status" value="1"/>
</dbReference>
<evidence type="ECO:0000313" key="2">
    <source>
        <dbReference type="Proteomes" id="UP001140091"/>
    </source>
</evidence>
<dbReference type="InterPro" id="IPR011009">
    <property type="entry name" value="Kinase-like_dom_sf"/>
</dbReference>
<dbReference type="Gene3D" id="1.10.510.10">
    <property type="entry name" value="Transferase(Phosphotransferase) domain 1"/>
    <property type="match status" value="1"/>
</dbReference>
<proteinExistence type="predicted"/>
<feature type="non-terminal residue" evidence="1">
    <location>
        <position position="1"/>
    </location>
</feature>